<gene>
    <name evidence="1" type="ORF">PILCRDRAFT_174488</name>
</gene>
<reference evidence="1 2" key="1">
    <citation type="submission" date="2014-04" db="EMBL/GenBank/DDBJ databases">
        <authorList>
            <consortium name="DOE Joint Genome Institute"/>
            <person name="Kuo A."/>
            <person name="Tarkka M."/>
            <person name="Buscot F."/>
            <person name="Kohler A."/>
            <person name="Nagy L.G."/>
            <person name="Floudas D."/>
            <person name="Copeland A."/>
            <person name="Barry K.W."/>
            <person name="Cichocki N."/>
            <person name="Veneault-Fourrey C."/>
            <person name="LaButti K."/>
            <person name="Lindquist E.A."/>
            <person name="Lipzen A."/>
            <person name="Lundell T."/>
            <person name="Morin E."/>
            <person name="Murat C."/>
            <person name="Sun H."/>
            <person name="Tunlid A."/>
            <person name="Henrissat B."/>
            <person name="Grigoriev I.V."/>
            <person name="Hibbett D.S."/>
            <person name="Martin F."/>
            <person name="Nordberg H.P."/>
            <person name="Cantor M.N."/>
            <person name="Hua S.X."/>
        </authorList>
    </citation>
    <scope>NUCLEOTIDE SEQUENCE [LARGE SCALE GENOMIC DNA]</scope>
    <source>
        <strain evidence="1 2">F 1598</strain>
    </source>
</reference>
<proteinExistence type="predicted"/>
<dbReference type="InParanoid" id="A0A0C3CKJ6"/>
<organism evidence="1 2">
    <name type="scientific">Piloderma croceum (strain F 1598)</name>
    <dbReference type="NCBI Taxonomy" id="765440"/>
    <lineage>
        <taxon>Eukaryota</taxon>
        <taxon>Fungi</taxon>
        <taxon>Dikarya</taxon>
        <taxon>Basidiomycota</taxon>
        <taxon>Agaricomycotina</taxon>
        <taxon>Agaricomycetes</taxon>
        <taxon>Agaricomycetidae</taxon>
        <taxon>Atheliales</taxon>
        <taxon>Atheliaceae</taxon>
        <taxon>Piloderma</taxon>
    </lineage>
</organism>
<dbReference type="HOGENOM" id="CLU_1993463_0_0_1"/>
<sequence>MQKYLMMCAKINPAEVQTYTRVENRGFRISTNATGHMLGPGLEKHLLGRKQLVRSTNVRTLIIAKGAGRAHTGFCCEFSRVEPGVGTELEALLELKSSNNRSACRWPERAVCSATCPSRVEEMGS</sequence>
<protein>
    <submittedName>
        <fullName evidence="1">Uncharacterized protein</fullName>
    </submittedName>
</protein>
<evidence type="ECO:0000313" key="2">
    <source>
        <dbReference type="Proteomes" id="UP000054166"/>
    </source>
</evidence>
<name>A0A0C3CKJ6_PILCF</name>
<keyword evidence="2" id="KW-1185">Reference proteome</keyword>
<dbReference type="EMBL" id="KN832973">
    <property type="protein sequence ID" value="KIM90187.1"/>
    <property type="molecule type" value="Genomic_DNA"/>
</dbReference>
<evidence type="ECO:0000313" key="1">
    <source>
        <dbReference type="EMBL" id="KIM90187.1"/>
    </source>
</evidence>
<accession>A0A0C3CKJ6</accession>
<dbReference type="Proteomes" id="UP000054166">
    <property type="component" value="Unassembled WGS sequence"/>
</dbReference>
<reference evidence="2" key="2">
    <citation type="submission" date="2015-01" db="EMBL/GenBank/DDBJ databases">
        <title>Evolutionary Origins and Diversification of the Mycorrhizal Mutualists.</title>
        <authorList>
            <consortium name="DOE Joint Genome Institute"/>
            <consortium name="Mycorrhizal Genomics Consortium"/>
            <person name="Kohler A."/>
            <person name="Kuo A."/>
            <person name="Nagy L.G."/>
            <person name="Floudas D."/>
            <person name="Copeland A."/>
            <person name="Barry K.W."/>
            <person name="Cichocki N."/>
            <person name="Veneault-Fourrey C."/>
            <person name="LaButti K."/>
            <person name="Lindquist E.A."/>
            <person name="Lipzen A."/>
            <person name="Lundell T."/>
            <person name="Morin E."/>
            <person name="Murat C."/>
            <person name="Riley R."/>
            <person name="Ohm R."/>
            <person name="Sun H."/>
            <person name="Tunlid A."/>
            <person name="Henrissat B."/>
            <person name="Grigoriev I.V."/>
            <person name="Hibbett D.S."/>
            <person name="Martin F."/>
        </authorList>
    </citation>
    <scope>NUCLEOTIDE SEQUENCE [LARGE SCALE GENOMIC DNA]</scope>
    <source>
        <strain evidence="2">F 1598</strain>
    </source>
</reference>
<dbReference type="AlphaFoldDB" id="A0A0C3CKJ6"/>